<protein>
    <submittedName>
        <fullName evidence="2">PEP-utilizing protein</fullName>
    </submittedName>
</protein>
<comment type="caution">
    <text evidence="2">The sequence shown here is derived from an EMBL/GenBank/DDBJ whole genome shotgun (WGS) entry which is preliminary data.</text>
</comment>
<dbReference type="EMBL" id="LQPJ01000109">
    <property type="protein sequence ID" value="ORW23277.1"/>
    <property type="molecule type" value="Genomic_DNA"/>
</dbReference>
<evidence type="ECO:0000313" key="3">
    <source>
        <dbReference type="Proteomes" id="UP000193529"/>
    </source>
</evidence>
<dbReference type="InterPro" id="IPR051549">
    <property type="entry name" value="PEP_Utilizing_Enz"/>
</dbReference>
<proteinExistence type="predicted"/>
<evidence type="ECO:0000313" key="2">
    <source>
        <dbReference type="EMBL" id="ORW23277.1"/>
    </source>
</evidence>
<feature type="domain" description="PEP-utilising enzyme mobile" evidence="1">
    <location>
        <begin position="473"/>
        <end position="544"/>
    </location>
</feature>
<gene>
    <name evidence="2" type="ORF">AWC19_12015</name>
</gene>
<dbReference type="Gene3D" id="3.50.30.10">
    <property type="entry name" value="Phosphohistidine domain"/>
    <property type="match status" value="1"/>
</dbReference>
<dbReference type="InterPro" id="IPR008279">
    <property type="entry name" value="PEP-util_enz_mobile_dom"/>
</dbReference>
<dbReference type="InterPro" id="IPR036637">
    <property type="entry name" value="Phosphohistidine_dom_sf"/>
</dbReference>
<dbReference type="OrthoDB" id="9765468at2"/>
<dbReference type="SUPFAM" id="SSF52009">
    <property type="entry name" value="Phosphohistidine domain"/>
    <property type="match status" value="1"/>
</dbReference>
<evidence type="ECO:0000259" key="1">
    <source>
        <dbReference type="Pfam" id="PF00391"/>
    </source>
</evidence>
<dbReference type="STRING" id="153971.AWC19_12015"/>
<dbReference type="Proteomes" id="UP000193529">
    <property type="component" value="Unassembled WGS sequence"/>
</dbReference>
<dbReference type="AlphaFoldDB" id="A0A1X1ZIS5"/>
<dbReference type="GO" id="GO:0016772">
    <property type="term" value="F:transferase activity, transferring phosphorus-containing groups"/>
    <property type="evidence" value="ECO:0007669"/>
    <property type="project" value="InterPro"/>
</dbReference>
<dbReference type="Pfam" id="PF00391">
    <property type="entry name" value="PEP-utilizers"/>
    <property type="match status" value="1"/>
</dbReference>
<reference evidence="2 3" key="1">
    <citation type="submission" date="2016-01" db="EMBL/GenBank/DDBJ databases">
        <title>The new phylogeny of the genus Mycobacterium.</title>
        <authorList>
            <person name="Tarcisio F."/>
            <person name="Conor M."/>
            <person name="Antonella G."/>
            <person name="Elisabetta G."/>
            <person name="Giulia F.S."/>
            <person name="Sara T."/>
            <person name="Anna F."/>
            <person name="Clotilde B."/>
            <person name="Roberto B."/>
            <person name="Veronica D.S."/>
            <person name="Fabio R."/>
            <person name="Monica P."/>
            <person name="Olivier J."/>
            <person name="Enrico T."/>
            <person name="Nicola S."/>
        </authorList>
    </citation>
    <scope>NUCLEOTIDE SEQUENCE [LARGE SCALE GENOMIC DNA]</scope>
    <source>
        <strain evidence="2 3">DSM 44572</strain>
    </source>
</reference>
<dbReference type="PANTHER" id="PTHR43615:SF1">
    <property type="entry name" value="PPDK_N DOMAIN-CONTAINING PROTEIN"/>
    <property type="match status" value="1"/>
</dbReference>
<keyword evidence="3" id="KW-1185">Reference proteome</keyword>
<organism evidence="2 3">
    <name type="scientific">Mycobacterium palustre</name>
    <dbReference type="NCBI Taxonomy" id="153971"/>
    <lineage>
        <taxon>Bacteria</taxon>
        <taxon>Bacillati</taxon>
        <taxon>Actinomycetota</taxon>
        <taxon>Actinomycetes</taxon>
        <taxon>Mycobacteriales</taxon>
        <taxon>Mycobacteriaceae</taxon>
        <taxon>Mycobacterium</taxon>
        <taxon>Mycobacterium simiae complex</taxon>
    </lineage>
</organism>
<accession>A0A1X1ZIS5</accession>
<dbReference type="PANTHER" id="PTHR43615">
    <property type="entry name" value="PHOSPHOENOLPYRUVATE SYNTHASE-RELATED"/>
    <property type="match status" value="1"/>
</dbReference>
<name>A0A1X1ZIS5_9MYCO</name>
<sequence length="555" mass="60474">MPPNSPQPAIDLTAAELAASPVHRPGTRLRWTTANVDEGLPGTVTPLTWSMYFPPTEATMRGCWVDLGVLPASQRPIPDDVDARFLSVAYGRAIANLDQMGRMAARVPGGSAALMEAQLFGSVQGGGDPEPTGLRKMRRYPFVAAKFPRALRSAMRGLDPCAAETTRWWRATVFESGALTGDLAVATLVEARRRFETILKIHMVLSMACQGVMGRVETMATNAGLDGLQHELIRSDEGTAEFDLVRDLWQLSDDEITIEDFLRRHGYHGPREGLVESAVWREDSRAVVELVATYRARRRTENVDQLVQRRRREHAAAVKRLEGALGPIRSIPARALVRFAAHAPMWRETGRASMLRAVDVARAASRIIGRDLADAGVLAEPMDVRFLTIDEIAGGDRDRWPDLIDQRRAHHAMFERISLPHVFRGEPDFEITAALPVVVAADRCPDVVEGLGVSAGIAEGIVRVVRDLDDADIDEGTVLVCRATDPSWASVFPLAEGVVTDVGSAMSHAAIVCRELGLPCVAGTRNGTSTLRDGMRVRVDGTTGRVEILSGTPTP</sequence>